<keyword evidence="1" id="KW-0732">Signal</keyword>
<feature type="chain" id="PRO_5040230144" description="Neuropeptide" evidence="1">
    <location>
        <begin position="18"/>
        <end position="82"/>
    </location>
</feature>
<name>A0A9P0HQ47_NEZVI</name>
<dbReference type="AlphaFoldDB" id="A0A9P0HQ47"/>
<protein>
    <recommendedName>
        <fullName evidence="4">Neuropeptide</fullName>
    </recommendedName>
</protein>
<gene>
    <name evidence="2" type="ORF">NEZAVI_LOCUS14780</name>
</gene>
<proteinExistence type="predicted"/>
<dbReference type="Proteomes" id="UP001152798">
    <property type="component" value="Chromosome 7"/>
</dbReference>
<evidence type="ECO:0000313" key="3">
    <source>
        <dbReference type="Proteomes" id="UP001152798"/>
    </source>
</evidence>
<reference evidence="2" key="1">
    <citation type="submission" date="2022-01" db="EMBL/GenBank/DDBJ databases">
        <authorList>
            <person name="King R."/>
        </authorList>
    </citation>
    <scope>NUCLEOTIDE SEQUENCE</scope>
</reference>
<evidence type="ECO:0000256" key="1">
    <source>
        <dbReference type="SAM" id="SignalP"/>
    </source>
</evidence>
<evidence type="ECO:0008006" key="4">
    <source>
        <dbReference type="Google" id="ProtNLM"/>
    </source>
</evidence>
<keyword evidence="3" id="KW-1185">Reference proteome</keyword>
<evidence type="ECO:0000313" key="2">
    <source>
        <dbReference type="EMBL" id="CAH1406948.1"/>
    </source>
</evidence>
<feature type="signal peptide" evidence="1">
    <location>
        <begin position="1"/>
        <end position="17"/>
    </location>
</feature>
<sequence length="82" mass="9250">MKLVLFLCLVGVCLVAAKDEVNVRYNYNCAVVDCNNCFYDLDDCSYCCKDFSVACEAVNCYECDIKYCGTCCDFIKKSKKDA</sequence>
<dbReference type="EMBL" id="OV725083">
    <property type="protein sequence ID" value="CAH1406948.1"/>
    <property type="molecule type" value="Genomic_DNA"/>
</dbReference>
<organism evidence="2 3">
    <name type="scientific">Nezara viridula</name>
    <name type="common">Southern green stink bug</name>
    <name type="synonym">Cimex viridulus</name>
    <dbReference type="NCBI Taxonomy" id="85310"/>
    <lineage>
        <taxon>Eukaryota</taxon>
        <taxon>Metazoa</taxon>
        <taxon>Ecdysozoa</taxon>
        <taxon>Arthropoda</taxon>
        <taxon>Hexapoda</taxon>
        <taxon>Insecta</taxon>
        <taxon>Pterygota</taxon>
        <taxon>Neoptera</taxon>
        <taxon>Paraneoptera</taxon>
        <taxon>Hemiptera</taxon>
        <taxon>Heteroptera</taxon>
        <taxon>Panheteroptera</taxon>
        <taxon>Pentatomomorpha</taxon>
        <taxon>Pentatomoidea</taxon>
        <taxon>Pentatomidae</taxon>
        <taxon>Pentatominae</taxon>
        <taxon>Nezara</taxon>
    </lineage>
</organism>
<accession>A0A9P0HQ47</accession>